<dbReference type="EMBL" id="MCOG01000034">
    <property type="protein sequence ID" value="ORY73298.1"/>
    <property type="molecule type" value="Genomic_DNA"/>
</dbReference>
<feature type="compositionally biased region" description="Basic residues" evidence="1">
    <location>
        <begin position="716"/>
        <end position="727"/>
    </location>
</feature>
<comment type="caution">
    <text evidence="2">The sequence shown here is derived from an EMBL/GenBank/DDBJ whole genome shotgun (WGS) entry which is preliminary data.</text>
</comment>
<dbReference type="OrthoDB" id="10519563at2759"/>
<evidence type="ECO:0000313" key="2">
    <source>
        <dbReference type="EMBL" id="ORY73298.1"/>
    </source>
</evidence>
<evidence type="ECO:0000313" key="3">
    <source>
        <dbReference type="Proteomes" id="UP000193920"/>
    </source>
</evidence>
<name>A0A1Y2EP18_9FUNG</name>
<feature type="region of interest" description="Disordered" evidence="1">
    <location>
        <begin position="686"/>
        <end position="735"/>
    </location>
</feature>
<gene>
    <name evidence="2" type="ORF">LY90DRAFT_503150</name>
</gene>
<evidence type="ECO:0000256" key="1">
    <source>
        <dbReference type="SAM" id="MobiDB-lite"/>
    </source>
</evidence>
<reference evidence="2 3" key="1">
    <citation type="submission" date="2016-08" db="EMBL/GenBank/DDBJ databases">
        <title>A Parts List for Fungal Cellulosomes Revealed by Comparative Genomics.</title>
        <authorList>
            <consortium name="DOE Joint Genome Institute"/>
            <person name="Haitjema C.H."/>
            <person name="Gilmore S.P."/>
            <person name="Henske J.K."/>
            <person name="Solomon K.V."/>
            <person name="De Groot R."/>
            <person name="Kuo A."/>
            <person name="Mondo S.J."/>
            <person name="Salamov A.A."/>
            <person name="Labutti K."/>
            <person name="Zhao Z."/>
            <person name="Chiniquy J."/>
            <person name="Barry K."/>
            <person name="Brewer H.M."/>
            <person name="Purvine S.O."/>
            <person name="Wright A.T."/>
            <person name="Boxma B."/>
            <person name="Van Alen T."/>
            <person name="Hackstein J.H."/>
            <person name="Baker S.E."/>
            <person name="Grigoriev I.V."/>
            <person name="O'Malley M.A."/>
        </authorList>
    </citation>
    <scope>NUCLEOTIDE SEQUENCE [LARGE SCALE GENOMIC DNA]</scope>
    <source>
        <strain evidence="2 3">G1</strain>
    </source>
</reference>
<keyword evidence="3" id="KW-1185">Reference proteome</keyword>
<dbReference type="AlphaFoldDB" id="A0A1Y2EP18"/>
<feature type="region of interest" description="Disordered" evidence="1">
    <location>
        <begin position="589"/>
        <end position="616"/>
    </location>
</feature>
<protein>
    <submittedName>
        <fullName evidence="2">Uncharacterized protein</fullName>
    </submittedName>
</protein>
<organism evidence="2 3">
    <name type="scientific">Neocallimastix californiae</name>
    <dbReference type="NCBI Taxonomy" id="1754190"/>
    <lineage>
        <taxon>Eukaryota</taxon>
        <taxon>Fungi</taxon>
        <taxon>Fungi incertae sedis</taxon>
        <taxon>Chytridiomycota</taxon>
        <taxon>Chytridiomycota incertae sedis</taxon>
        <taxon>Neocallimastigomycetes</taxon>
        <taxon>Neocallimastigales</taxon>
        <taxon>Neocallimastigaceae</taxon>
        <taxon>Neocallimastix</taxon>
    </lineage>
</organism>
<feature type="compositionally biased region" description="Basic residues" evidence="1">
    <location>
        <begin position="603"/>
        <end position="616"/>
    </location>
</feature>
<accession>A0A1Y2EP18</accession>
<dbReference type="Proteomes" id="UP000193920">
    <property type="component" value="Unassembled WGS sequence"/>
</dbReference>
<sequence length="735" mass="81890">MNETKLINFDVISTKSTKPSLLIKPLNSFNGTIKGKSKSENINKSIESLSCEKTIDYIASSTSKIIDNTSVTNSVNQILNNSISREKLEISSSIKETLKCQKSNNCITNQASESKNLRLEKESSNSSLLLPVKCISIGVLNNNEIMDINDTSTISNEVMTISSEDEGVIVHKANSETSETTLNQSQPPLIIPSCFEGTKAFRLSTGTIGLRRSISSTSPTSPSSSLSSMINTSSNNPLFTPRSYSPLAFVDDSNNTSPLRNTISVYSGLNYTFSYANSMIDDGNDNESVLAKKKKSVRFSNIVDVIDSDEKDTLAKLKALDDTCNEFDSDENGNSNQDLIFPELTTVINIENDDHELASIGSSSASNPITQQSFVMKIEEIIASIFRYIILAINSFLRIFKRRNNKKNRKNKSNQYAVINDNGISNYTTLTISSDDMKKMKLNEDDNLSQNSTVGDSIPNTISPISLNELNSSLKLDKSQLNKQSIAKNNENEIELCHFNTPNDRNIDKDNNSIDMNKMSERRMNIQQASLLSLSSLNFSSTSDSENSTEHIDTSPLTINTLSQQKSNRIVHYWYKDSKRKTMAKLFGFPKSSDRKNSSYHNKVNKVSKRSNKSKNRTLVSKIPESTVVSPKIKRSSLVNFTPTNIDINNLPNINKGKINIKTKNNKDQILSSTVISNQENHLLIEKEKETIPTSPSSQLSSSSFSESSDKEPLRKATKRFSHRRQNSVRLQISY</sequence>
<proteinExistence type="predicted"/>
<feature type="compositionally biased region" description="Low complexity" evidence="1">
    <location>
        <begin position="695"/>
        <end position="707"/>
    </location>
</feature>